<dbReference type="Proteomes" id="UP000186391">
    <property type="component" value="Unassembled WGS sequence"/>
</dbReference>
<organism evidence="2 3">
    <name type="scientific">Fischerella major NIES-592</name>
    <dbReference type="NCBI Taxonomy" id="210994"/>
    <lineage>
        <taxon>Bacteria</taxon>
        <taxon>Bacillati</taxon>
        <taxon>Cyanobacteriota</taxon>
        <taxon>Cyanophyceae</taxon>
        <taxon>Nostocales</taxon>
        <taxon>Hapalosiphonaceae</taxon>
        <taxon>Fischerella</taxon>
    </lineage>
</organism>
<dbReference type="CDD" id="cd02980">
    <property type="entry name" value="TRX_Fd_family"/>
    <property type="match status" value="1"/>
</dbReference>
<gene>
    <name evidence="2" type="ORF">NIES592_06250</name>
</gene>
<name>A0A1U7H3E6_9CYAN</name>
<feature type="region of interest" description="Disordered" evidence="1">
    <location>
        <begin position="151"/>
        <end position="173"/>
    </location>
</feature>
<reference evidence="2 3" key="1">
    <citation type="submission" date="2016-11" db="EMBL/GenBank/DDBJ databases">
        <title>Draft Genome Sequences of Nine Cyanobacterial Strains from Diverse Habitats.</title>
        <authorList>
            <person name="Zhu T."/>
            <person name="Hou S."/>
            <person name="Lu X."/>
            <person name="Hess W.R."/>
        </authorList>
    </citation>
    <scope>NUCLEOTIDE SEQUENCE [LARGE SCALE GENOMIC DNA]</scope>
    <source>
        <strain evidence="2 3">NIES-592</strain>
    </source>
</reference>
<protein>
    <submittedName>
        <fullName evidence="2">Ferredoxin</fullName>
    </submittedName>
</protein>
<dbReference type="OrthoDB" id="9800692at2"/>
<sequence>MGNKIVIQSSHKIEKATPPPGNQALNYSIETLGLTKIQRHVFICADQTLPKCCSKQASLEAWEYLKKRLKELRLDVPQQERPSCIFRTKANCLRVCCSGPIMVVYPDGVWYRQAAPEVIERIIQEHLIENKIVEEYAFLVHPLSETSVVTEEQHNRSLTSKGYGEAVSHTSAG</sequence>
<proteinExistence type="predicted"/>
<dbReference type="EMBL" id="MRCA01000002">
    <property type="protein sequence ID" value="OKH15677.1"/>
    <property type="molecule type" value="Genomic_DNA"/>
</dbReference>
<evidence type="ECO:0000313" key="3">
    <source>
        <dbReference type="Proteomes" id="UP000186391"/>
    </source>
</evidence>
<dbReference type="AlphaFoldDB" id="A0A1U7H3E6"/>
<dbReference type="InterPro" id="IPR036249">
    <property type="entry name" value="Thioredoxin-like_sf"/>
</dbReference>
<accession>A0A1U7H3E6</accession>
<feature type="compositionally biased region" description="Polar residues" evidence="1">
    <location>
        <begin position="151"/>
        <end position="160"/>
    </location>
</feature>
<dbReference type="RefSeq" id="WP_073555221.1">
    <property type="nucleotide sequence ID" value="NZ_MRCA01000002.1"/>
</dbReference>
<comment type="caution">
    <text evidence="2">The sequence shown here is derived from an EMBL/GenBank/DDBJ whole genome shotgun (WGS) entry which is preliminary data.</text>
</comment>
<evidence type="ECO:0000256" key="1">
    <source>
        <dbReference type="SAM" id="MobiDB-lite"/>
    </source>
</evidence>
<evidence type="ECO:0000313" key="2">
    <source>
        <dbReference type="EMBL" id="OKH15677.1"/>
    </source>
</evidence>
<dbReference type="Gene3D" id="3.40.30.10">
    <property type="entry name" value="Glutaredoxin"/>
    <property type="match status" value="1"/>
</dbReference>
<dbReference type="SUPFAM" id="SSF52833">
    <property type="entry name" value="Thioredoxin-like"/>
    <property type="match status" value="1"/>
</dbReference>
<keyword evidence="3" id="KW-1185">Reference proteome</keyword>